<dbReference type="Pfam" id="PF01753">
    <property type="entry name" value="zf-MYND"/>
    <property type="match status" value="1"/>
</dbReference>
<keyword evidence="1" id="KW-0479">Metal-binding</keyword>
<dbReference type="Gene3D" id="6.10.140.2220">
    <property type="match status" value="1"/>
</dbReference>
<sequence length="242" mass="27987">MDSLDEVVHARFEYVHIPCDINTPVQVLQYSGNEGNFRNTLTSHFTRHSLLPDERASFEQFIKSTCKENKVQETNLDENFLNNSVDVAAHNYQTNFLGVNCYIDGIGRIKNLPTNARATRICSTDIRGECFLSRTFDDEETFKRVDFTMEDYNKLMENPPDPTNRWDSAQQLAMALNPDLQAKLQAPKAPEPAHDVPDSCENCKKIQNKLKTCSQCKKVKYCSVECQKQDWRYHRRICTIKH</sequence>
<evidence type="ECO:0000256" key="4">
    <source>
        <dbReference type="PROSITE-ProRule" id="PRU00134"/>
    </source>
</evidence>
<evidence type="ECO:0000256" key="3">
    <source>
        <dbReference type="ARBA" id="ARBA00022833"/>
    </source>
</evidence>
<dbReference type="GO" id="GO:0008270">
    <property type="term" value="F:zinc ion binding"/>
    <property type="evidence" value="ECO:0007669"/>
    <property type="project" value="UniProtKB-KW"/>
</dbReference>
<organism evidence="6 7">
    <name type="scientific">Babesia duncani</name>
    <dbReference type="NCBI Taxonomy" id="323732"/>
    <lineage>
        <taxon>Eukaryota</taxon>
        <taxon>Sar</taxon>
        <taxon>Alveolata</taxon>
        <taxon>Apicomplexa</taxon>
        <taxon>Aconoidasida</taxon>
        <taxon>Piroplasmida</taxon>
        <taxon>Babesiidae</taxon>
        <taxon>Babesia</taxon>
    </lineage>
</organism>
<comment type="caution">
    <text evidence="6">The sequence shown here is derived from an EMBL/GenBank/DDBJ whole genome shotgun (WGS) entry which is preliminary data.</text>
</comment>
<dbReference type="Proteomes" id="UP001214638">
    <property type="component" value="Unassembled WGS sequence"/>
</dbReference>
<evidence type="ECO:0000256" key="1">
    <source>
        <dbReference type="ARBA" id="ARBA00022723"/>
    </source>
</evidence>
<keyword evidence="7" id="KW-1185">Reference proteome</keyword>
<evidence type="ECO:0000259" key="5">
    <source>
        <dbReference type="PROSITE" id="PS50865"/>
    </source>
</evidence>
<name>A0AAD9PM88_9APIC</name>
<evidence type="ECO:0000313" key="6">
    <source>
        <dbReference type="EMBL" id="KAK2197250.1"/>
    </source>
</evidence>
<dbReference type="KEGG" id="bdw:94334547"/>
<dbReference type="PROSITE" id="PS50865">
    <property type="entry name" value="ZF_MYND_2"/>
    <property type="match status" value="1"/>
</dbReference>
<feature type="domain" description="MYND-type" evidence="5">
    <location>
        <begin position="200"/>
        <end position="238"/>
    </location>
</feature>
<dbReference type="AlphaFoldDB" id="A0AAD9PM88"/>
<dbReference type="EMBL" id="JALLKP010000001">
    <property type="protein sequence ID" value="KAK2197250.1"/>
    <property type="molecule type" value="Genomic_DNA"/>
</dbReference>
<dbReference type="PROSITE" id="PS01360">
    <property type="entry name" value="ZF_MYND_1"/>
    <property type="match status" value="1"/>
</dbReference>
<dbReference type="RefSeq" id="XP_067804092.1">
    <property type="nucleotide sequence ID" value="XM_067945301.1"/>
</dbReference>
<accession>A0AAD9PM88</accession>
<evidence type="ECO:0000256" key="2">
    <source>
        <dbReference type="ARBA" id="ARBA00022771"/>
    </source>
</evidence>
<proteinExistence type="predicted"/>
<gene>
    <name evidence="6" type="ORF">BdWA1_000249</name>
</gene>
<evidence type="ECO:0000313" key="7">
    <source>
        <dbReference type="Proteomes" id="UP001214638"/>
    </source>
</evidence>
<dbReference type="InterPro" id="IPR002893">
    <property type="entry name" value="Znf_MYND"/>
</dbReference>
<keyword evidence="2 4" id="KW-0863">Zinc-finger</keyword>
<keyword evidence="3" id="KW-0862">Zinc</keyword>
<dbReference type="SUPFAM" id="SSF144232">
    <property type="entry name" value="HIT/MYND zinc finger-like"/>
    <property type="match status" value="1"/>
</dbReference>
<dbReference type="GeneID" id="94334547"/>
<reference evidence="6" key="1">
    <citation type="journal article" date="2023" name="Nat. Microbiol.">
        <title>Babesia duncani multi-omics identifies virulence factors and drug targets.</title>
        <authorList>
            <person name="Singh P."/>
            <person name="Lonardi S."/>
            <person name="Liang Q."/>
            <person name="Vydyam P."/>
            <person name="Khabirova E."/>
            <person name="Fang T."/>
            <person name="Gihaz S."/>
            <person name="Thekkiniath J."/>
            <person name="Munshi M."/>
            <person name="Abel S."/>
            <person name="Ciampossin L."/>
            <person name="Batugedara G."/>
            <person name="Gupta M."/>
            <person name="Lu X.M."/>
            <person name="Lenz T."/>
            <person name="Chakravarty S."/>
            <person name="Cornillot E."/>
            <person name="Hu Y."/>
            <person name="Ma W."/>
            <person name="Gonzalez L.M."/>
            <person name="Sanchez S."/>
            <person name="Estrada K."/>
            <person name="Sanchez-Flores A."/>
            <person name="Montero E."/>
            <person name="Harb O.S."/>
            <person name="Le Roch K.G."/>
            <person name="Mamoun C.B."/>
        </authorList>
    </citation>
    <scope>NUCLEOTIDE SEQUENCE</scope>
    <source>
        <strain evidence="6">WA1</strain>
    </source>
</reference>
<protein>
    <submittedName>
        <fullName evidence="6">Zinc finger protein</fullName>
    </submittedName>
</protein>